<name>W5RWP3_PINMU</name>
<accession>W5RWP3</accession>
<feature type="non-terminal residue" evidence="1">
    <location>
        <position position="1"/>
    </location>
</feature>
<reference evidence="1" key="1">
    <citation type="submission" date="2013-04" db="EMBL/GenBank/DDBJ databases">
        <title>Nucleotide diversity in Pines.</title>
        <authorList>
            <person name="Wachowiak W."/>
            <person name="Cavers S."/>
        </authorList>
    </citation>
    <scope>NUCLEOTIDE SEQUENCE</scope>
    <source>
        <strain evidence="1">M16_11</strain>
    </source>
</reference>
<organism evidence="1">
    <name type="scientific">Pinus mugo</name>
    <name type="common">Dwarf mountain pine</name>
    <dbReference type="NCBI Taxonomy" id="28528"/>
    <lineage>
        <taxon>Eukaryota</taxon>
        <taxon>Viridiplantae</taxon>
        <taxon>Streptophyta</taxon>
        <taxon>Embryophyta</taxon>
        <taxon>Tracheophyta</taxon>
        <taxon>Spermatophyta</taxon>
        <taxon>Pinopsida</taxon>
        <taxon>Pinidae</taxon>
        <taxon>Conifers I</taxon>
        <taxon>Pinales</taxon>
        <taxon>Pinaceae</taxon>
        <taxon>Pinus</taxon>
        <taxon>Pinus subgen. Pinus</taxon>
    </lineage>
</organism>
<protein>
    <submittedName>
        <fullName evidence="1">Putative transcription factor</fullName>
    </submittedName>
</protein>
<dbReference type="EMBL" id="KC979233">
    <property type="protein sequence ID" value="AHG95028.1"/>
    <property type="molecule type" value="Genomic_DNA"/>
</dbReference>
<proteinExistence type="predicted"/>
<feature type="non-terminal residue" evidence="1">
    <location>
        <position position="89"/>
    </location>
</feature>
<sequence>PYFEARSHAAFLSPSQQAQDLNAYNTAKSSTCDELITESCSTTVPALEAPGSGNYSLGSTGITIPAVIEHEFLNEKHENDRWSTGHSSS</sequence>
<gene>
    <name evidence="1" type="ORF">Pr1_9</name>
</gene>
<dbReference type="AlphaFoldDB" id="W5RWP3"/>
<evidence type="ECO:0000313" key="1">
    <source>
        <dbReference type="EMBL" id="AHG95028.1"/>
    </source>
</evidence>